<name>A0A4R6MF65_9GAMM</name>
<organism evidence="1 2">
    <name type="scientific">Marinomonas balearica</name>
    <dbReference type="NCBI Taxonomy" id="491947"/>
    <lineage>
        <taxon>Bacteria</taxon>
        <taxon>Pseudomonadati</taxon>
        <taxon>Pseudomonadota</taxon>
        <taxon>Gammaproteobacteria</taxon>
        <taxon>Oceanospirillales</taxon>
        <taxon>Oceanospirillaceae</taxon>
        <taxon>Marinomonas</taxon>
    </lineage>
</organism>
<accession>A0A4R6MF65</accession>
<dbReference type="Proteomes" id="UP000294656">
    <property type="component" value="Unassembled WGS sequence"/>
</dbReference>
<protein>
    <submittedName>
        <fullName evidence="1">Uncharacterized protein</fullName>
    </submittedName>
</protein>
<comment type="caution">
    <text evidence="1">The sequence shown here is derived from an EMBL/GenBank/DDBJ whole genome shotgun (WGS) entry which is preliminary data.</text>
</comment>
<evidence type="ECO:0000313" key="2">
    <source>
        <dbReference type="Proteomes" id="UP000294656"/>
    </source>
</evidence>
<proteinExistence type="predicted"/>
<evidence type="ECO:0000313" key="1">
    <source>
        <dbReference type="EMBL" id="TDP00472.1"/>
    </source>
</evidence>
<reference evidence="1 2" key="1">
    <citation type="submission" date="2019-03" db="EMBL/GenBank/DDBJ databases">
        <title>Genomic Encyclopedia of Type Strains, Phase III (KMG-III): the genomes of soil and plant-associated and newly described type strains.</title>
        <authorList>
            <person name="Whitman W."/>
        </authorList>
    </citation>
    <scope>NUCLEOTIDE SEQUENCE [LARGE SCALE GENOMIC DNA]</scope>
    <source>
        <strain evidence="1 2">CECT 7378</strain>
    </source>
</reference>
<dbReference type="AlphaFoldDB" id="A0A4R6MF65"/>
<sequence>MNNLKLNQTQIQAVVDQLTSQPDGVNWLLEIAMNSL</sequence>
<gene>
    <name evidence="1" type="ORF">DFP79_0281</name>
</gene>
<dbReference type="EMBL" id="SNXC01000004">
    <property type="protein sequence ID" value="TDP00472.1"/>
    <property type="molecule type" value="Genomic_DNA"/>
</dbReference>
<keyword evidence="2" id="KW-1185">Reference proteome</keyword>